<sequence>MQVAKSDRGMYNDGNELNRRISMIGRVARSIHDSEPGEVEAGMT</sequence>
<name>A0ABS4S2X1_PAEXY</name>
<organism evidence="1 2">
    <name type="scientific">Paenibacillus xylanexedens</name>
    <dbReference type="NCBI Taxonomy" id="528191"/>
    <lineage>
        <taxon>Bacteria</taxon>
        <taxon>Bacillati</taxon>
        <taxon>Bacillota</taxon>
        <taxon>Bacilli</taxon>
        <taxon>Bacillales</taxon>
        <taxon>Paenibacillaceae</taxon>
        <taxon>Paenibacillus</taxon>
    </lineage>
</organism>
<dbReference type="Proteomes" id="UP000810207">
    <property type="component" value="Unassembled WGS sequence"/>
</dbReference>
<keyword evidence="2" id="KW-1185">Reference proteome</keyword>
<reference evidence="1 2" key="1">
    <citation type="submission" date="2021-03" db="EMBL/GenBank/DDBJ databases">
        <title>Genomic Encyclopedia of Type Strains, Phase IV (KMG-IV): sequencing the most valuable type-strain genomes for metagenomic binning, comparative biology and taxonomic classification.</title>
        <authorList>
            <person name="Goeker M."/>
        </authorList>
    </citation>
    <scope>NUCLEOTIDE SEQUENCE [LARGE SCALE GENOMIC DNA]</scope>
    <source>
        <strain evidence="1 2">DSM 21292</strain>
    </source>
</reference>
<accession>A0ABS4S2X1</accession>
<dbReference type="EMBL" id="JAGIKV010000031">
    <property type="protein sequence ID" value="MBP2248985.1"/>
    <property type="molecule type" value="Genomic_DNA"/>
</dbReference>
<proteinExistence type="predicted"/>
<protein>
    <submittedName>
        <fullName evidence="1">Uncharacterized protein</fullName>
    </submittedName>
</protein>
<gene>
    <name evidence="1" type="ORF">J2Z28_005679</name>
</gene>
<comment type="caution">
    <text evidence="1">The sequence shown here is derived from an EMBL/GenBank/DDBJ whole genome shotgun (WGS) entry which is preliminary data.</text>
</comment>
<evidence type="ECO:0000313" key="1">
    <source>
        <dbReference type="EMBL" id="MBP2248985.1"/>
    </source>
</evidence>
<evidence type="ECO:0000313" key="2">
    <source>
        <dbReference type="Proteomes" id="UP000810207"/>
    </source>
</evidence>